<protein>
    <submittedName>
        <fullName evidence="2">Uncharacterized protein</fullName>
    </submittedName>
</protein>
<evidence type="ECO:0000313" key="2">
    <source>
        <dbReference type="EMBL" id="KAF2594357.1"/>
    </source>
</evidence>
<comment type="caution">
    <text evidence="2">The sequence shown here is derived from an EMBL/GenBank/DDBJ whole genome shotgun (WGS) entry which is preliminary data.</text>
</comment>
<gene>
    <name evidence="2" type="ORF">F2Q70_00043608</name>
</gene>
<proteinExistence type="predicted"/>
<accession>A0A8S9KKM6</accession>
<feature type="compositionally biased region" description="Basic residues" evidence="1">
    <location>
        <begin position="105"/>
        <end position="115"/>
    </location>
</feature>
<sequence>MEVFHIRKYGRFSLSEIRLFLELEAVPGTDTGVPDTGDPKRGKRQTGPQNPGDWSRPWSAARDRSRKEESSSRGTPPNSKTEPMGYITKVQATSDPGQPSMKKWYDHRKTKRKQRAARELDSGQLPSGRIKNSRLIKASRSRTHRKSLTGLDGAGVGVMNQVPGFAAFHVWRSRGPRCALGCTWVLGIGMFRLMLPAQDPDLRVPDKGTLRVPARRNPEFGP</sequence>
<organism evidence="2">
    <name type="scientific">Brassica cretica</name>
    <name type="common">Mustard</name>
    <dbReference type="NCBI Taxonomy" id="69181"/>
    <lineage>
        <taxon>Eukaryota</taxon>
        <taxon>Viridiplantae</taxon>
        <taxon>Streptophyta</taxon>
        <taxon>Embryophyta</taxon>
        <taxon>Tracheophyta</taxon>
        <taxon>Spermatophyta</taxon>
        <taxon>Magnoliopsida</taxon>
        <taxon>eudicotyledons</taxon>
        <taxon>Gunneridae</taxon>
        <taxon>Pentapetalae</taxon>
        <taxon>rosids</taxon>
        <taxon>malvids</taxon>
        <taxon>Brassicales</taxon>
        <taxon>Brassicaceae</taxon>
        <taxon>Brassiceae</taxon>
        <taxon>Brassica</taxon>
    </lineage>
</organism>
<feature type="region of interest" description="Disordered" evidence="1">
    <location>
        <begin position="27"/>
        <end position="128"/>
    </location>
</feature>
<dbReference type="AlphaFoldDB" id="A0A8S9KKM6"/>
<name>A0A8S9KKM6_BRACR</name>
<dbReference type="EMBL" id="QGKY02000164">
    <property type="protein sequence ID" value="KAF2594357.1"/>
    <property type="molecule type" value="Genomic_DNA"/>
</dbReference>
<reference evidence="2" key="1">
    <citation type="submission" date="2019-12" db="EMBL/GenBank/DDBJ databases">
        <title>Genome sequencing and annotation of Brassica cretica.</title>
        <authorList>
            <person name="Studholme D.J."/>
            <person name="Sarris P.F."/>
        </authorList>
    </citation>
    <scope>NUCLEOTIDE SEQUENCE</scope>
    <source>
        <strain evidence="2">PFS-102/07</strain>
        <tissue evidence="2">Leaf</tissue>
    </source>
</reference>
<feature type="compositionally biased region" description="Basic and acidic residues" evidence="1">
    <location>
        <begin position="61"/>
        <end position="71"/>
    </location>
</feature>
<evidence type="ECO:0000256" key="1">
    <source>
        <dbReference type="SAM" id="MobiDB-lite"/>
    </source>
</evidence>